<sequence>MKESAICIIGAGGIVRDAHLPAYGLAGYQVAGITDLNLNLAEDLATKHQINLFKSLSEMVEKFGDKVIYDIAVPGDAVMAVLQQIPDGSHVLIQKPMGNNWQQANEILNLCRKKKLVAGINFQLRYAPNIQKARALIDLGKIGDLCEIEVNIDVYTPWHLWKFLYELPRVEILYHSIHYIDMVRSFVGNPKRIFAKTTKHPKMADLASVRSNIIMDYGDWMTANIRTNHAHDFGIKNQQSYIKFEGTEGAIKLGIGLLKDYPIGVADSFEWISKIDPVANEWKEEKIEGVWFPHAFIGSMAEIQKAVKDPNYQPDNSVEDCIHTMACVEAAYDSSQFGGKVFSEYNL</sequence>
<dbReference type="Gene3D" id="3.30.360.10">
    <property type="entry name" value="Dihydrodipicolinate Reductase, domain 2"/>
    <property type="match status" value="1"/>
</dbReference>
<dbReference type="PANTHER" id="PTHR43708">
    <property type="entry name" value="CONSERVED EXPRESSED OXIDOREDUCTASE (EUROFUNG)"/>
    <property type="match status" value="1"/>
</dbReference>
<reference evidence="6" key="1">
    <citation type="journal article" date="2019" name="Int. J. Syst. Evol. Microbiol.">
        <title>The Global Catalogue of Microorganisms (GCM) 10K type strain sequencing project: providing services to taxonomists for standard genome sequencing and annotation.</title>
        <authorList>
            <consortium name="The Broad Institute Genomics Platform"/>
            <consortium name="The Broad Institute Genome Sequencing Center for Infectious Disease"/>
            <person name="Wu L."/>
            <person name="Ma J."/>
        </authorList>
    </citation>
    <scope>NUCLEOTIDE SEQUENCE [LARGE SCALE GENOMIC DNA]</scope>
    <source>
        <strain evidence="6">CGMCC 1.15180</strain>
    </source>
</reference>
<feature type="domain" description="GFO/IDH/MocA-like oxidoreductase" evidence="4">
    <location>
        <begin position="130"/>
        <end position="251"/>
    </location>
</feature>
<evidence type="ECO:0000259" key="3">
    <source>
        <dbReference type="Pfam" id="PF01408"/>
    </source>
</evidence>
<evidence type="ECO:0000256" key="1">
    <source>
        <dbReference type="ARBA" id="ARBA00010928"/>
    </source>
</evidence>
<evidence type="ECO:0000313" key="6">
    <source>
        <dbReference type="Proteomes" id="UP001597361"/>
    </source>
</evidence>
<accession>A0ABW4VP19</accession>
<dbReference type="Gene3D" id="3.40.50.720">
    <property type="entry name" value="NAD(P)-binding Rossmann-like Domain"/>
    <property type="match status" value="1"/>
</dbReference>
<dbReference type="RefSeq" id="WP_376887620.1">
    <property type="nucleotide sequence ID" value="NZ_JBHUHR010000045.1"/>
</dbReference>
<dbReference type="SUPFAM" id="SSF51735">
    <property type="entry name" value="NAD(P)-binding Rossmann-fold domains"/>
    <property type="match status" value="1"/>
</dbReference>
<dbReference type="Proteomes" id="UP001597361">
    <property type="component" value="Unassembled WGS sequence"/>
</dbReference>
<dbReference type="InterPro" id="IPR000683">
    <property type="entry name" value="Gfo/Idh/MocA-like_OxRdtase_N"/>
</dbReference>
<name>A0ABW4VP19_9BACT</name>
<proteinExistence type="inferred from homology"/>
<feature type="domain" description="Gfo/Idh/MocA-like oxidoreductase N-terminal" evidence="3">
    <location>
        <begin position="6"/>
        <end position="121"/>
    </location>
</feature>
<dbReference type="Pfam" id="PF01408">
    <property type="entry name" value="GFO_IDH_MocA"/>
    <property type="match status" value="1"/>
</dbReference>
<dbReference type="EMBL" id="JBHUHR010000045">
    <property type="protein sequence ID" value="MFD2036528.1"/>
    <property type="molecule type" value="Genomic_DNA"/>
</dbReference>
<keyword evidence="6" id="KW-1185">Reference proteome</keyword>
<dbReference type="SUPFAM" id="SSF55347">
    <property type="entry name" value="Glyceraldehyde-3-phosphate dehydrogenase-like, C-terminal domain"/>
    <property type="match status" value="1"/>
</dbReference>
<dbReference type="PANTHER" id="PTHR43708:SF5">
    <property type="entry name" value="CONSERVED EXPRESSED OXIDOREDUCTASE (EUROFUNG)-RELATED"/>
    <property type="match status" value="1"/>
</dbReference>
<keyword evidence="2" id="KW-0560">Oxidoreductase</keyword>
<evidence type="ECO:0000259" key="4">
    <source>
        <dbReference type="Pfam" id="PF22725"/>
    </source>
</evidence>
<organism evidence="5 6">
    <name type="scientific">Belliella marina</name>
    <dbReference type="NCBI Taxonomy" id="1644146"/>
    <lineage>
        <taxon>Bacteria</taxon>
        <taxon>Pseudomonadati</taxon>
        <taxon>Bacteroidota</taxon>
        <taxon>Cytophagia</taxon>
        <taxon>Cytophagales</taxon>
        <taxon>Cyclobacteriaceae</taxon>
        <taxon>Belliella</taxon>
    </lineage>
</organism>
<evidence type="ECO:0000313" key="5">
    <source>
        <dbReference type="EMBL" id="MFD2036528.1"/>
    </source>
</evidence>
<comment type="similarity">
    <text evidence="1">Belongs to the Gfo/Idh/MocA family.</text>
</comment>
<evidence type="ECO:0000256" key="2">
    <source>
        <dbReference type="ARBA" id="ARBA00023002"/>
    </source>
</evidence>
<dbReference type="Pfam" id="PF22725">
    <property type="entry name" value="GFO_IDH_MocA_C3"/>
    <property type="match status" value="1"/>
</dbReference>
<dbReference type="InterPro" id="IPR036291">
    <property type="entry name" value="NAD(P)-bd_dom_sf"/>
</dbReference>
<gene>
    <name evidence="5" type="ORF">ACFSKL_17105</name>
</gene>
<dbReference type="InterPro" id="IPR051317">
    <property type="entry name" value="Gfo/Idh/MocA_oxidoreduct"/>
</dbReference>
<dbReference type="InterPro" id="IPR055170">
    <property type="entry name" value="GFO_IDH_MocA-like_dom"/>
</dbReference>
<comment type="caution">
    <text evidence="5">The sequence shown here is derived from an EMBL/GenBank/DDBJ whole genome shotgun (WGS) entry which is preliminary data.</text>
</comment>
<protein>
    <submittedName>
        <fullName evidence="5">Gfo/Idh/MocA family protein</fullName>
    </submittedName>
</protein>